<reference evidence="2" key="4">
    <citation type="submission" date="2017-01" db="UniProtKB">
        <authorList>
            <consortium name="EnsemblFungi"/>
        </authorList>
    </citation>
    <scope>IDENTIFICATION</scope>
    <source>
        <strain evidence="2">PH-1 / ATCC MYA-4620 / FGSC 9075 / NRRL 31084</strain>
    </source>
</reference>
<dbReference type="VEuPathDB" id="FungiDB:FGRAMPH1_01G22255"/>
<accession>A0A0E0SED0</accession>
<reference evidence="1 3" key="3">
    <citation type="journal article" date="2015" name="BMC Genomics">
        <title>The completed genome sequence of the pathogenic ascomycete fungus Fusarium graminearum.</title>
        <authorList>
            <person name="King R."/>
            <person name="Urban M."/>
            <person name="Hammond-Kosack M.C."/>
            <person name="Hassani-Pak K."/>
            <person name="Hammond-Kosack K.E."/>
        </authorList>
    </citation>
    <scope>NUCLEOTIDE SEQUENCE [LARGE SCALE GENOMIC DNA]</scope>
    <source>
        <strain evidence="3">ATCC MYA-4620 / CBS 123657 / FGSC 9075 / NRRL 31084 / PH-1</strain>
        <strain evidence="1">PH-1</strain>
    </source>
</reference>
<gene>
    <name evidence="1" type="ORF">FGRAMPH1_01T22255</name>
</gene>
<reference evidence="2 3" key="2">
    <citation type="journal article" date="2010" name="Nature">
        <title>Comparative genomics reveals mobile pathogenicity chromosomes in Fusarium.</title>
        <authorList>
            <person name="Ma L.J."/>
            <person name="van der Does H.C."/>
            <person name="Borkovich K.A."/>
            <person name="Coleman J.J."/>
            <person name="Daboussi M.J."/>
            <person name="Di Pietro A."/>
            <person name="Dufresne M."/>
            <person name="Freitag M."/>
            <person name="Grabherr M."/>
            <person name="Henrissat B."/>
            <person name="Houterman P.M."/>
            <person name="Kang S."/>
            <person name="Shim W.B."/>
            <person name="Woloshuk C."/>
            <person name="Xie X."/>
            <person name="Xu J.R."/>
            <person name="Antoniw J."/>
            <person name="Baker S.E."/>
            <person name="Bluhm B.H."/>
            <person name="Breakspear A."/>
            <person name="Brown D.W."/>
            <person name="Butchko R.A."/>
            <person name="Chapman S."/>
            <person name="Coulson R."/>
            <person name="Coutinho P.M."/>
            <person name="Danchin E.G."/>
            <person name="Diener A."/>
            <person name="Gale L.R."/>
            <person name="Gardiner D.M."/>
            <person name="Goff S."/>
            <person name="Hammond-Kosack K.E."/>
            <person name="Hilburn K."/>
            <person name="Hua-Van A."/>
            <person name="Jonkers W."/>
            <person name="Kazan K."/>
            <person name="Kodira C.D."/>
            <person name="Koehrsen M."/>
            <person name="Kumar L."/>
            <person name="Lee Y.H."/>
            <person name="Li L."/>
            <person name="Manners J.M."/>
            <person name="Miranda-Saavedra D."/>
            <person name="Mukherjee M."/>
            <person name="Park G."/>
            <person name="Park J."/>
            <person name="Park S.Y."/>
            <person name="Proctor R.H."/>
            <person name="Regev A."/>
            <person name="Ruiz-Roldan M.C."/>
            <person name="Sain D."/>
            <person name="Sakthikumar S."/>
            <person name="Sykes S."/>
            <person name="Schwartz D.C."/>
            <person name="Turgeon B.G."/>
            <person name="Wapinski I."/>
            <person name="Yoder O."/>
            <person name="Young S."/>
            <person name="Zeng Q."/>
            <person name="Zhou S."/>
            <person name="Galagan J."/>
            <person name="Cuomo C.A."/>
            <person name="Kistler H.C."/>
            <person name="Rep M."/>
        </authorList>
    </citation>
    <scope>GENOME REANNOTATION</scope>
    <source>
        <strain evidence="3">ATCC MYA-4620 / CBS 123657 / FGSC 9075 / NRRL 31084 / PH-1</strain>
        <strain evidence="2">PH-1 / ATCC MYA-4620 / FGSC 9075 / NRRL 31084</strain>
    </source>
</reference>
<dbReference type="Proteomes" id="UP000070720">
    <property type="component" value="Chromosome 4"/>
</dbReference>
<protein>
    <submittedName>
        <fullName evidence="1">Chromosome 4, complete genome</fullName>
    </submittedName>
</protein>
<sequence length="280" mass="31956">MNPFHKLHLPDAEVDIHRSCIGIFSRVDPVSRKFTLIAFDFMNGLWPRVALEPKERVHELFRHQGTHEPSFGHDFRVHLVYLSSTARWWTNVLNSVNEQLIAYEQKLQVEFASQGGSPEELNKALHSVTAHLQRYISELQSLSAIITDLLQDYSSIHNNEISLGYLDAEEATRGYRMVFSDIEATYRFAVELEKKAQNTLALLFNRIQISNDRMLFDNGQAMQAILRAMQEDTNISRQMAKESHVLAKEMKKDSVAMKTIAIITMFFLPGATFAVSPSLG</sequence>
<dbReference type="InParanoid" id="A0A098DVC5"/>
<dbReference type="EMBL" id="HG970335">
    <property type="protein sequence ID" value="CEF84793.1"/>
    <property type="molecule type" value="Genomic_DNA"/>
</dbReference>
<keyword evidence="3" id="KW-1185">Reference proteome</keyword>
<evidence type="ECO:0000313" key="1">
    <source>
        <dbReference type="EMBL" id="CEF84793.1"/>
    </source>
</evidence>
<dbReference type="EnsemblFungi" id="CEF84793">
    <property type="protein sequence ID" value="CEF84793"/>
    <property type="gene ID" value="FGRRES_16071"/>
</dbReference>
<evidence type="ECO:0000313" key="3">
    <source>
        <dbReference type="Proteomes" id="UP000070720"/>
    </source>
</evidence>
<evidence type="ECO:0000313" key="2">
    <source>
        <dbReference type="EnsemblFungi" id="CEF84793"/>
    </source>
</evidence>
<dbReference type="AlphaFoldDB" id="A0A098DVC5"/>
<organism evidence="1 3">
    <name type="scientific">Gibberella zeae (strain ATCC MYA-4620 / CBS 123657 / FGSC 9075 / NRRL 31084 / PH-1)</name>
    <name type="common">Wheat head blight fungus</name>
    <name type="synonym">Fusarium graminearum</name>
    <dbReference type="NCBI Taxonomy" id="229533"/>
    <lineage>
        <taxon>Eukaryota</taxon>
        <taxon>Fungi</taxon>
        <taxon>Dikarya</taxon>
        <taxon>Ascomycota</taxon>
        <taxon>Pezizomycotina</taxon>
        <taxon>Sordariomycetes</taxon>
        <taxon>Hypocreomycetidae</taxon>
        <taxon>Hypocreales</taxon>
        <taxon>Nectriaceae</taxon>
        <taxon>Fusarium</taxon>
    </lineage>
</organism>
<reference evidence="2 3" key="1">
    <citation type="journal article" date="2007" name="Science">
        <title>The Fusarium graminearum genome reveals a link between localized polymorphism and pathogen specialization.</title>
        <authorList>
            <person name="Cuomo C.A."/>
            <person name="Gueldener U."/>
            <person name="Xu J.-R."/>
            <person name="Trail F."/>
            <person name="Turgeon B.G."/>
            <person name="Di Pietro A."/>
            <person name="Walton J.D."/>
            <person name="Ma L.-J."/>
            <person name="Baker S.E."/>
            <person name="Rep M."/>
            <person name="Adam G."/>
            <person name="Antoniw J."/>
            <person name="Baldwin T."/>
            <person name="Calvo S.E."/>
            <person name="Chang Y.-L."/>
            <person name="DeCaprio D."/>
            <person name="Gale L.R."/>
            <person name="Gnerre S."/>
            <person name="Goswami R.S."/>
            <person name="Hammond-Kosack K."/>
            <person name="Harris L.J."/>
            <person name="Hilburn K."/>
            <person name="Kennell J.C."/>
            <person name="Kroken S."/>
            <person name="Magnuson J.K."/>
            <person name="Mannhaupt G."/>
            <person name="Mauceli E.W."/>
            <person name="Mewes H.-W."/>
            <person name="Mitterbauer R."/>
            <person name="Muehlbauer G."/>
            <person name="Muensterkoetter M."/>
            <person name="Nelson D."/>
            <person name="O'Donnell K."/>
            <person name="Ouellet T."/>
            <person name="Qi W."/>
            <person name="Quesneville H."/>
            <person name="Roncero M.I.G."/>
            <person name="Seong K.-Y."/>
            <person name="Tetko I.V."/>
            <person name="Urban M."/>
            <person name="Waalwijk C."/>
            <person name="Ward T.J."/>
            <person name="Yao J."/>
            <person name="Birren B.W."/>
            <person name="Kistler H.C."/>
        </authorList>
    </citation>
    <scope>NUCLEOTIDE SEQUENCE [LARGE SCALE GENOMIC DNA]</scope>
    <source>
        <strain evidence="3">ATCC MYA-4620 / CBS 123657 / FGSC 9075 / NRRL 31084 / PH-1</strain>
        <strain evidence="2">PH-1 / ATCC MYA-4620 / FGSC 9075 / NRRL 31084</strain>
    </source>
</reference>
<accession>A0A098DVC5</accession>
<name>A0A098DVC5_GIBZE</name>
<proteinExistence type="predicted"/>